<evidence type="ECO:0000313" key="3">
    <source>
        <dbReference type="Proteomes" id="UP000265691"/>
    </source>
</evidence>
<dbReference type="PROSITE" id="PS51257">
    <property type="entry name" value="PROKAR_LIPOPROTEIN"/>
    <property type="match status" value="1"/>
</dbReference>
<accession>A0A3A1Y2L1</accession>
<keyword evidence="1" id="KW-0732">Signal</keyword>
<proteinExistence type="predicted"/>
<dbReference type="OrthoDB" id="8161726at2"/>
<evidence type="ECO:0000313" key="2">
    <source>
        <dbReference type="EMBL" id="RIY31650.1"/>
    </source>
</evidence>
<name>A0A3A1Y2L1_9GAMM</name>
<protein>
    <submittedName>
        <fullName evidence="2">Excinuclease ABC subunit A</fullName>
    </submittedName>
</protein>
<organism evidence="2 3">
    <name type="scientific">Psittacicella hinzii</name>
    <dbReference type="NCBI Taxonomy" id="2028575"/>
    <lineage>
        <taxon>Bacteria</taxon>
        <taxon>Pseudomonadati</taxon>
        <taxon>Pseudomonadota</taxon>
        <taxon>Gammaproteobacteria</taxon>
        <taxon>Pasteurellales</taxon>
        <taxon>Psittacicellaceae</taxon>
        <taxon>Psittacicella</taxon>
    </lineage>
</organism>
<feature type="chain" id="PRO_5017324183" evidence="1">
    <location>
        <begin position="23"/>
        <end position="140"/>
    </location>
</feature>
<reference evidence="2 3" key="1">
    <citation type="submission" date="2017-08" db="EMBL/GenBank/DDBJ databases">
        <title>Reclassification of Bisgaard taxon 37 and 44.</title>
        <authorList>
            <person name="Christensen H."/>
        </authorList>
    </citation>
    <scope>NUCLEOTIDE SEQUENCE [LARGE SCALE GENOMIC DNA]</scope>
    <source>
        <strain evidence="2 3">B96_3</strain>
    </source>
</reference>
<dbReference type="RefSeq" id="WP_119525520.1">
    <property type="nucleotide sequence ID" value="NZ_NRHC01000083.1"/>
</dbReference>
<comment type="caution">
    <text evidence="2">The sequence shown here is derived from an EMBL/GenBank/DDBJ whole genome shotgun (WGS) entry which is preliminary data.</text>
</comment>
<feature type="signal peptide" evidence="1">
    <location>
        <begin position="1"/>
        <end position="22"/>
    </location>
</feature>
<dbReference type="AlphaFoldDB" id="A0A3A1Y2L1"/>
<sequence length="140" mass="15206">MKLLSKILLASGVILLASCARNDTSYRSIQDALNTQVAKEKVDPNIKLYFAKSVPGKVVASNIKTSRSTNNFNKADLNGCQIAFVSAVLALQDYARKNGATIVSNIVSYYNKVPYASPTQYECHSGTFVGNVVLRADILK</sequence>
<keyword evidence="3" id="KW-1185">Reference proteome</keyword>
<gene>
    <name evidence="2" type="ORF">CKF54_06320</name>
</gene>
<evidence type="ECO:0000256" key="1">
    <source>
        <dbReference type="SAM" id="SignalP"/>
    </source>
</evidence>
<dbReference type="Proteomes" id="UP000265691">
    <property type="component" value="Unassembled WGS sequence"/>
</dbReference>
<dbReference type="EMBL" id="NRHC01000083">
    <property type="protein sequence ID" value="RIY31650.1"/>
    <property type="molecule type" value="Genomic_DNA"/>
</dbReference>